<dbReference type="EMBL" id="SRLO01000047">
    <property type="protein sequence ID" value="TNN81348.1"/>
    <property type="molecule type" value="Genomic_DNA"/>
</dbReference>
<reference evidence="1 2" key="1">
    <citation type="submission" date="2019-03" db="EMBL/GenBank/DDBJ databases">
        <title>First draft genome of Liparis tanakae, snailfish: a comprehensive survey of snailfish specific genes.</title>
        <authorList>
            <person name="Kim W."/>
            <person name="Song I."/>
            <person name="Jeong J.-H."/>
            <person name="Kim D."/>
            <person name="Kim S."/>
            <person name="Ryu S."/>
            <person name="Song J.Y."/>
            <person name="Lee S.K."/>
        </authorList>
    </citation>
    <scope>NUCLEOTIDE SEQUENCE [LARGE SCALE GENOMIC DNA]</scope>
    <source>
        <tissue evidence="1">Muscle</tissue>
    </source>
</reference>
<proteinExistence type="predicted"/>
<comment type="caution">
    <text evidence="1">The sequence shown here is derived from an EMBL/GenBank/DDBJ whole genome shotgun (WGS) entry which is preliminary data.</text>
</comment>
<evidence type="ECO:0000313" key="2">
    <source>
        <dbReference type="Proteomes" id="UP000314294"/>
    </source>
</evidence>
<dbReference type="AlphaFoldDB" id="A0A4Z2IUW0"/>
<accession>A0A4Z2IUW0</accession>
<keyword evidence="2" id="KW-1185">Reference proteome</keyword>
<evidence type="ECO:0000313" key="1">
    <source>
        <dbReference type="EMBL" id="TNN81348.1"/>
    </source>
</evidence>
<gene>
    <name evidence="1" type="ORF">EYF80_008404</name>
</gene>
<protein>
    <submittedName>
        <fullName evidence="1">Uncharacterized protein</fullName>
    </submittedName>
</protein>
<dbReference type="Proteomes" id="UP000314294">
    <property type="component" value="Unassembled WGS sequence"/>
</dbReference>
<name>A0A4Z2IUW0_9TELE</name>
<organism evidence="1 2">
    <name type="scientific">Liparis tanakae</name>
    <name type="common">Tanaka's snailfish</name>
    <dbReference type="NCBI Taxonomy" id="230148"/>
    <lineage>
        <taxon>Eukaryota</taxon>
        <taxon>Metazoa</taxon>
        <taxon>Chordata</taxon>
        <taxon>Craniata</taxon>
        <taxon>Vertebrata</taxon>
        <taxon>Euteleostomi</taxon>
        <taxon>Actinopterygii</taxon>
        <taxon>Neopterygii</taxon>
        <taxon>Teleostei</taxon>
        <taxon>Neoteleostei</taxon>
        <taxon>Acanthomorphata</taxon>
        <taxon>Eupercaria</taxon>
        <taxon>Perciformes</taxon>
        <taxon>Cottioidei</taxon>
        <taxon>Cottales</taxon>
        <taxon>Liparidae</taxon>
        <taxon>Liparis</taxon>
    </lineage>
</organism>
<sequence length="169" mass="18862">MLEHYERAQARHALALVPMQLRGFVSGSEHLSRRLRVRHMELLSRLPPLRAQLKEAAGTEQRVCPSTAVEGPGLSPWFGSEHHPAEVSLNQTVLVKLVSTFFGCKKLLFTPLNQSLLQHLHTRSLEPSNLGGTQYVDCAYAPTAEKAQDILWVKVHNGPVRNGVKQCQI</sequence>